<comment type="caution">
    <text evidence="3">The sequence shown here is derived from an EMBL/GenBank/DDBJ whole genome shotgun (WGS) entry which is preliminary data.</text>
</comment>
<dbReference type="AlphaFoldDB" id="A0A1J4UAX2"/>
<evidence type="ECO:0000259" key="1">
    <source>
        <dbReference type="Pfam" id="PF00534"/>
    </source>
</evidence>
<dbReference type="SUPFAM" id="SSF53756">
    <property type="entry name" value="UDP-Glycosyltransferase/glycogen phosphorylase"/>
    <property type="match status" value="1"/>
</dbReference>
<dbReference type="PANTHER" id="PTHR45947:SF3">
    <property type="entry name" value="SULFOQUINOVOSYL TRANSFERASE SQD2"/>
    <property type="match status" value="1"/>
</dbReference>
<dbReference type="InterPro" id="IPR028098">
    <property type="entry name" value="Glyco_trans_4-like_N"/>
</dbReference>
<dbReference type="Proteomes" id="UP000181941">
    <property type="component" value="Unassembled WGS sequence"/>
</dbReference>
<sequence length="363" mass="41429">MKILYLITKSEAGGAQTHVLELCNYFVKQNEVVVMANGIGWLKYKCEDLKISYVENQYFSNSSNPIRIWKAIKEIKKIAKDFQPDIVHCHSSAAAFFTRLAIQGKYKTIYTAHGWGFNIGMNSIVRFLVLLTEKFNAKYTDKYICVSKFVKKLGMKYKLAKEDKFVVIYNGINKTTDNRQQTTDNSKIRLMFVGRLAEPKRPEMIIEVIGNFEKEIQDKIQLTIIGDGKKKEFLQNLAKEKKVDVIFAGNLERNKVIDELVKSDIFVFVSAWEGFPYTILEAMSVGLPVIASNVGGISEVVDNTVGRLVENGSIQIAQALLELINNPELRWKLGKNGRKLIENKFSLEKMLKETEKIYKEVLS</sequence>
<evidence type="ECO:0000313" key="4">
    <source>
        <dbReference type="Proteomes" id="UP000181941"/>
    </source>
</evidence>
<organism evidence="3 4">
    <name type="scientific">Candidatus Magasanikbacteria bacterium CG1_02_32_51</name>
    <dbReference type="NCBI Taxonomy" id="1805238"/>
    <lineage>
        <taxon>Bacteria</taxon>
        <taxon>Candidatus Magasanikiibacteriota</taxon>
    </lineage>
</organism>
<feature type="domain" description="Glycosyltransferase subfamily 4-like N-terminal" evidence="2">
    <location>
        <begin position="13"/>
        <end position="173"/>
    </location>
</feature>
<dbReference type="EMBL" id="MNVC01000014">
    <property type="protein sequence ID" value="OIO19925.1"/>
    <property type="molecule type" value="Genomic_DNA"/>
</dbReference>
<dbReference type="PANTHER" id="PTHR45947">
    <property type="entry name" value="SULFOQUINOVOSYL TRANSFERASE SQD2"/>
    <property type="match status" value="1"/>
</dbReference>
<evidence type="ECO:0000259" key="2">
    <source>
        <dbReference type="Pfam" id="PF13439"/>
    </source>
</evidence>
<feature type="domain" description="Glycosyl transferase family 1" evidence="1">
    <location>
        <begin position="175"/>
        <end position="339"/>
    </location>
</feature>
<dbReference type="CDD" id="cd03808">
    <property type="entry name" value="GT4_CapM-like"/>
    <property type="match status" value="1"/>
</dbReference>
<gene>
    <name evidence="3" type="ORF">AUJ23_01230</name>
</gene>
<evidence type="ECO:0000313" key="3">
    <source>
        <dbReference type="EMBL" id="OIO19925.1"/>
    </source>
</evidence>
<dbReference type="Pfam" id="PF00534">
    <property type="entry name" value="Glycos_transf_1"/>
    <property type="match status" value="1"/>
</dbReference>
<dbReference type="InterPro" id="IPR001296">
    <property type="entry name" value="Glyco_trans_1"/>
</dbReference>
<evidence type="ECO:0008006" key="5">
    <source>
        <dbReference type="Google" id="ProtNLM"/>
    </source>
</evidence>
<dbReference type="InterPro" id="IPR050194">
    <property type="entry name" value="Glycosyltransferase_grp1"/>
</dbReference>
<dbReference type="GO" id="GO:0016757">
    <property type="term" value="F:glycosyltransferase activity"/>
    <property type="evidence" value="ECO:0007669"/>
    <property type="project" value="InterPro"/>
</dbReference>
<proteinExistence type="predicted"/>
<dbReference type="Pfam" id="PF13439">
    <property type="entry name" value="Glyco_transf_4"/>
    <property type="match status" value="1"/>
</dbReference>
<protein>
    <recommendedName>
        <fullName evidence="5">Glycosyltransferase subfamily 4-like N-terminal domain-containing protein</fullName>
    </recommendedName>
</protein>
<reference evidence="3 4" key="1">
    <citation type="journal article" date="2016" name="Environ. Microbiol.">
        <title>Genomic resolution of a cold subsurface aquifer community provides metabolic insights for novel microbes adapted to high CO concentrations.</title>
        <authorList>
            <person name="Probst A.J."/>
            <person name="Castelle C.J."/>
            <person name="Singh A."/>
            <person name="Brown C.T."/>
            <person name="Anantharaman K."/>
            <person name="Sharon I."/>
            <person name="Hug L.A."/>
            <person name="Burstein D."/>
            <person name="Emerson J.B."/>
            <person name="Thomas B.C."/>
            <person name="Banfield J.F."/>
        </authorList>
    </citation>
    <scope>NUCLEOTIDE SEQUENCE [LARGE SCALE GENOMIC DNA]</scope>
    <source>
        <strain evidence="3">CG1_02_32_51</strain>
    </source>
</reference>
<name>A0A1J4UAX2_9BACT</name>
<dbReference type="STRING" id="1805238.AUJ23_01230"/>
<accession>A0A1J4UAX2</accession>
<dbReference type="Gene3D" id="3.40.50.2000">
    <property type="entry name" value="Glycogen Phosphorylase B"/>
    <property type="match status" value="2"/>
</dbReference>